<feature type="compositionally biased region" description="Polar residues" evidence="1">
    <location>
        <begin position="33"/>
        <end position="43"/>
    </location>
</feature>
<proteinExistence type="predicted"/>
<protein>
    <submittedName>
        <fullName evidence="2">Uncharacterized protein</fullName>
    </submittedName>
</protein>
<keyword evidence="3" id="KW-1185">Reference proteome</keyword>
<name>A0A5B7HQH5_PORTR</name>
<feature type="region of interest" description="Disordered" evidence="1">
    <location>
        <begin position="33"/>
        <end position="142"/>
    </location>
</feature>
<feature type="compositionally biased region" description="Polar residues" evidence="1">
    <location>
        <begin position="124"/>
        <end position="142"/>
    </location>
</feature>
<sequence>MVNTNIFTFGWVRSSSLHSSSSVPNNLSSYGISPSAAKTQFSPKTKKIPTKKRDTAKEEGLMDYLNNPSQQEADQLPSSTLPSDSMVSSTTMTTSTFSSLGHSRHSSMSSASSLVALSGRETPGSANNDNEYLQPTAVSTRN</sequence>
<gene>
    <name evidence="2" type="ORF">E2C01_066698</name>
</gene>
<dbReference type="Proteomes" id="UP000324222">
    <property type="component" value="Unassembled WGS sequence"/>
</dbReference>
<comment type="caution">
    <text evidence="2">The sequence shown here is derived from an EMBL/GenBank/DDBJ whole genome shotgun (WGS) entry which is preliminary data.</text>
</comment>
<feature type="compositionally biased region" description="Polar residues" evidence="1">
    <location>
        <begin position="66"/>
        <end position="82"/>
    </location>
</feature>
<reference evidence="2 3" key="1">
    <citation type="submission" date="2019-05" db="EMBL/GenBank/DDBJ databases">
        <title>Another draft genome of Portunus trituberculatus and its Hox gene families provides insights of decapod evolution.</title>
        <authorList>
            <person name="Jeong J.-H."/>
            <person name="Song I."/>
            <person name="Kim S."/>
            <person name="Choi T."/>
            <person name="Kim D."/>
            <person name="Ryu S."/>
            <person name="Kim W."/>
        </authorList>
    </citation>
    <scope>NUCLEOTIDE SEQUENCE [LARGE SCALE GENOMIC DNA]</scope>
    <source>
        <tissue evidence="2">Muscle</tissue>
    </source>
</reference>
<dbReference type="OrthoDB" id="248903at2759"/>
<feature type="compositionally biased region" description="Basic and acidic residues" evidence="1">
    <location>
        <begin position="51"/>
        <end position="60"/>
    </location>
</feature>
<evidence type="ECO:0000256" key="1">
    <source>
        <dbReference type="SAM" id="MobiDB-lite"/>
    </source>
</evidence>
<accession>A0A5B7HQH5</accession>
<dbReference type="EMBL" id="VSRR010034678">
    <property type="protein sequence ID" value="MPC72393.1"/>
    <property type="molecule type" value="Genomic_DNA"/>
</dbReference>
<evidence type="ECO:0000313" key="3">
    <source>
        <dbReference type="Proteomes" id="UP000324222"/>
    </source>
</evidence>
<evidence type="ECO:0000313" key="2">
    <source>
        <dbReference type="EMBL" id="MPC72393.1"/>
    </source>
</evidence>
<dbReference type="AlphaFoldDB" id="A0A5B7HQH5"/>
<organism evidence="2 3">
    <name type="scientific">Portunus trituberculatus</name>
    <name type="common">Swimming crab</name>
    <name type="synonym">Neptunus trituberculatus</name>
    <dbReference type="NCBI Taxonomy" id="210409"/>
    <lineage>
        <taxon>Eukaryota</taxon>
        <taxon>Metazoa</taxon>
        <taxon>Ecdysozoa</taxon>
        <taxon>Arthropoda</taxon>
        <taxon>Crustacea</taxon>
        <taxon>Multicrustacea</taxon>
        <taxon>Malacostraca</taxon>
        <taxon>Eumalacostraca</taxon>
        <taxon>Eucarida</taxon>
        <taxon>Decapoda</taxon>
        <taxon>Pleocyemata</taxon>
        <taxon>Brachyura</taxon>
        <taxon>Eubrachyura</taxon>
        <taxon>Portunoidea</taxon>
        <taxon>Portunidae</taxon>
        <taxon>Portuninae</taxon>
        <taxon>Portunus</taxon>
    </lineage>
</organism>
<feature type="compositionally biased region" description="Low complexity" evidence="1">
    <location>
        <begin position="83"/>
        <end position="120"/>
    </location>
</feature>